<evidence type="ECO:0000313" key="3">
    <source>
        <dbReference type="Proteomes" id="UP001221898"/>
    </source>
</evidence>
<dbReference type="Proteomes" id="UP001221898">
    <property type="component" value="Unassembled WGS sequence"/>
</dbReference>
<feature type="region of interest" description="Disordered" evidence="1">
    <location>
        <begin position="38"/>
        <end position="70"/>
    </location>
</feature>
<evidence type="ECO:0000256" key="1">
    <source>
        <dbReference type="SAM" id="MobiDB-lite"/>
    </source>
</evidence>
<keyword evidence="3" id="KW-1185">Reference proteome</keyword>
<organism evidence="2 3">
    <name type="scientific">Aldrovandia affinis</name>
    <dbReference type="NCBI Taxonomy" id="143900"/>
    <lineage>
        <taxon>Eukaryota</taxon>
        <taxon>Metazoa</taxon>
        <taxon>Chordata</taxon>
        <taxon>Craniata</taxon>
        <taxon>Vertebrata</taxon>
        <taxon>Euteleostomi</taxon>
        <taxon>Actinopterygii</taxon>
        <taxon>Neopterygii</taxon>
        <taxon>Teleostei</taxon>
        <taxon>Notacanthiformes</taxon>
        <taxon>Halosauridae</taxon>
        <taxon>Aldrovandia</taxon>
    </lineage>
</organism>
<proteinExistence type="predicted"/>
<dbReference type="AlphaFoldDB" id="A0AAD7SEP2"/>
<sequence length="125" mass="13573">MDVSDLRAKSAHRYRVSLWRVAVEREADADALSQEPLIWCPGDSKDPPALLSSLPEPDSSRPTGRKLKTGRGEEVAEVELFLVACCPLGTSAALLGLHLWTSARDETERATIIRAVTDASASDPF</sequence>
<evidence type="ECO:0000313" key="2">
    <source>
        <dbReference type="EMBL" id="KAJ8401176.1"/>
    </source>
</evidence>
<name>A0AAD7SEP2_9TELE</name>
<dbReference type="EMBL" id="JAINUG010000072">
    <property type="protein sequence ID" value="KAJ8401176.1"/>
    <property type="molecule type" value="Genomic_DNA"/>
</dbReference>
<comment type="caution">
    <text evidence="2">The sequence shown here is derived from an EMBL/GenBank/DDBJ whole genome shotgun (WGS) entry which is preliminary data.</text>
</comment>
<protein>
    <submittedName>
        <fullName evidence="2">Uncharacterized protein</fullName>
    </submittedName>
</protein>
<gene>
    <name evidence="2" type="ORF">AAFF_G00387580</name>
</gene>
<reference evidence="2" key="1">
    <citation type="journal article" date="2023" name="Science">
        <title>Genome structures resolve the early diversification of teleost fishes.</title>
        <authorList>
            <person name="Parey E."/>
            <person name="Louis A."/>
            <person name="Montfort J."/>
            <person name="Bouchez O."/>
            <person name="Roques C."/>
            <person name="Iampietro C."/>
            <person name="Lluch J."/>
            <person name="Castinel A."/>
            <person name="Donnadieu C."/>
            <person name="Desvignes T."/>
            <person name="Floi Bucao C."/>
            <person name="Jouanno E."/>
            <person name="Wen M."/>
            <person name="Mejri S."/>
            <person name="Dirks R."/>
            <person name="Jansen H."/>
            <person name="Henkel C."/>
            <person name="Chen W.J."/>
            <person name="Zahm M."/>
            <person name="Cabau C."/>
            <person name="Klopp C."/>
            <person name="Thompson A.W."/>
            <person name="Robinson-Rechavi M."/>
            <person name="Braasch I."/>
            <person name="Lecointre G."/>
            <person name="Bobe J."/>
            <person name="Postlethwait J.H."/>
            <person name="Berthelot C."/>
            <person name="Roest Crollius H."/>
            <person name="Guiguen Y."/>
        </authorList>
    </citation>
    <scope>NUCLEOTIDE SEQUENCE</scope>
    <source>
        <strain evidence="2">NC1722</strain>
    </source>
</reference>
<accession>A0AAD7SEP2</accession>